<evidence type="ECO:0000313" key="1">
    <source>
        <dbReference type="EMBL" id="MTD96207.1"/>
    </source>
</evidence>
<proteinExistence type="predicted"/>
<accession>A0A6I3KRD8</accession>
<sequence>MTREQVETALREMERLREASRLADDVEEQRQLANDYHRLWRKVRPYVEGEMPYSEK</sequence>
<gene>
    <name evidence="1" type="ORF">GIW81_17855</name>
</gene>
<dbReference type="RefSeq" id="WP_154740656.1">
    <property type="nucleotide sequence ID" value="NZ_WMBQ01000002.1"/>
</dbReference>
<dbReference type="EMBL" id="WMBQ01000002">
    <property type="protein sequence ID" value="MTD96207.1"/>
    <property type="molecule type" value="Genomic_DNA"/>
</dbReference>
<comment type="caution">
    <text evidence="1">The sequence shown here is derived from an EMBL/GenBank/DDBJ whole genome shotgun (WGS) entry which is preliminary data.</text>
</comment>
<reference evidence="1 2" key="1">
    <citation type="submission" date="2019-11" db="EMBL/GenBank/DDBJ databases">
        <title>Identification of a novel strain.</title>
        <authorList>
            <person name="Xu Q."/>
            <person name="Wang G."/>
        </authorList>
    </citation>
    <scope>NUCLEOTIDE SEQUENCE [LARGE SCALE GENOMIC DNA]</scope>
    <source>
        <strain evidence="2">xq</strain>
    </source>
</reference>
<evidence type="ECO:0000313" key="2">
    <source>
        <dbReference type="Proteomes" id="UP000440694"/>
    </source>
</evidence>
<keyword evidence="2" id="KW-1185">Reference proteome</keyword>
<organism evidence="1 2">
    <name type="scientific">Hyphomicrobium album</name>
    <dbReference type="NCBI Taxonomy" id="2665159"/>
    <lineage>
        <taxon>Bacteria</taxon>
        <taxon>Pseudomonadati</taxon>
        <taxon>Pseudomonadota</taxon>
        <taxon>Alphaproteobacteria</taxon>
        <taxon>Hyphomicrobiales</taxon>
        <taxon>Hyphomicrobiaceae</taxon>
        <taxon>Hyphomicrobium</taxon>
    </lineage>
</organism>
<name>A0A6I3KRD8_9HYPH</name>
<protein>
    <submittedName>
        <fullName evidence="1">Uncharacterized protein</fullName>
    </submittedName>
</protein>
<dbReference type="AlphaFoldDB" id="A0A6I3KRD8"/>
<dbReference type="Proteomes" id="UP000440694">
    <property type="component" value="Unassembled WGS sequence"/>
</dbReference>